<evidence type="ECO:0000256" key="6">
    <source>
        <dbReference type="ARBA" id="ARBA00023315"/>
    </source>
</evidence>
<dbReference type="GO" id="GO:0006629">
    <property type="term" value="P:lipid metabolic process"/>
    <property type="evidence" value="ECO:0007669"/>
    <property type="project" value="UniProtKB-KW"/>
</dbReference>
<keyword evidence="2 7" id="KW-0812">Transmembrane</keyword>
<evidence type="ECO:0000256" key="3">
    <source>
        <dbReference type="ARBA" id="ARBA00022989"/>
    </source>
</evidence>
<proteinExistence type="predicted"/>
<dbReference type="AlphaFoldDB" id="A0A446BFL4"/>
<dbReference type="GO" id="GO:0016746">
    <property type="term" value="F:acyltransferase activity"/>
    <property type="evidence" value="ECO:0007669"/>
    <property type="project" value="UniProtKB-KW"/>
</dbReference>
<keyword evidence="5 7" id="KW-0472">Membrane</keyword>
<keyword evidence="1" id="KW-0808">Transferase</keyword>
<evidence type="ECO:0000313" key="9">
    <source>
        <dbReference type="Proteomes" id="UP000289323"/>
    </source>
</evidence>
<keyword evidence="3 7" id="KW-1133">Transmembrane helix</keyword>
<dbReference type="PANTHER" id="PTHR23063">
    <property type="entry name" value="PHOSPHOLIPID ACYLTRANSFERASE"/>
    <property type="match status" value="1"/>
</dbReference>
<evidence type="ECO:0000256" key="1">
    <source>
        <dbReference type="ARBA" id="ARBA00022679"/>
    </source>
</evidence>
<feature type="transmembrane region" description="Helical" evidence="7">
    <location>
        <begin position="30"/>
        <end position="54"/>
    </location>
</feature>
<evidence type="ECO:0000313" key="8">
    <source>
        <dbReference type="EMBL" id="SPQ21316.1"/>
    </source>
</evidence>
<dbReference type="Proteomes" id="UP000289323">
    <property type="component" value="Unassembled WGS sequence"/>
</dbReference>
<protein>
    <submittedName>
        <fullName evidence="8">F19ae6cc-9fe1-468f-811c-82ebdd7d3647</fullName>
    </submittedName>
</protein>
<keyword evidence="6" id="KW-0012">Acyltransferase</keyword>
<gene>
    <name evidence="8" type="ORF">TT172_LOCUS3735</name>
</gene>
<evidence type="ECO:0000256" key="5">
    <source>
        <dbReference type="ARBA" id="ARBA00023136"/>
    </source>
</evidence>
<dbReference type="EMBL" id="OUUZ01000008">
    <property type="protein sequence ID" value="SPQ21316.1"/>
    <property type="molecule type" value="Genomic_DNA"/>
</dbReference>
<organism evidence="8 9">
    <name type="scientific">Thermothielavioides terrestris</name>
    <dbReference type="NCBI Taxonomy" id="2587410"/>
    <lineage>
        <taxon>Eukaryota</taxon>
        <taxon>Fungi</taxon>
        <taxon>Dikarya</taxon>
        <taxon>Ascomycota</taxon>
        <taxon>Pezizomycotina</taxon>
        <taxon>Sordariomycetes</taxon>
        <taxon>Sordariomycetidae</taxon>
        <taxon>Sordariales</taxon>
        <taxon>Chaetomiaceae</taxon>
        <taxon>Thermothielavioides</taxon>
    </lineage>
</organism>
<evidence type="ECO:0000256" key="4">
    <source>
        <dbReference type="ARBA" id="ARBA00023098"/>
    </source>
</evidence>
<dbReference type="PANTHER" id="PTHR23063:SF60">
    <property type="entry name" value="LYSOPHOSPHATIDIC ACID:OLEOYL-COA ACYLTRANSFERASE 1"/>
    <property type="match status" value="1"/>
</dbReference>
<sequence>MEKFSQFRDRGSGISPFLPVTTPSSLPATAFHAVLFLLRLPFFLCLTTAYFLVLQHLPLPAVARKLLLWLQLAIPGVWWVDLQLDGVKRGSLSQQPRSRVPHPGSVIAANFTSPVDALYLAAVFDPIFVACHPTSRKVRRISLLAAILAALSPAAQLLPASAREWEHQQQQQQQQQQAAASDLTTLAALQARHPGRVIALFPECGTTNGRGVLPASAALLGAARGAPVFPVSLRYAPPDVATPVPGWRAAAAFLWKLLGRPTHCVRVRIAEAVFNTAGAANGVSEEAAAPAVAAETRAGGGDGDGGDDALTAEEQRLLDRVAEALARLGRAKRVGLTLQDKKAFVAAWTKKR</sequence>
<reference evidence="8 9" key="1">
    <citation type="submission" date="2018-04" db="EMBL/GenBank/DDBJ databases">
        <authorList>
            <person name="Huttner S."/>
            <person name="Dainat J."/>
        </authorList>
    </citation>
    <scope>NUCLEOTIDE SEQUENCE [LARGE SCALE GENOMIC DNA]</scope>
</reference>
<evidence type="ECO:0000256" key="7">
    <source>
        <dbReference type="SAM" id="Phobius"/>
    </source>
</evidence>
<name>A0A446BFL4_9PEZI</name>
<keyword evidence="4" id="KW-0443">Lipid metabolism</keyword>
<evidence type="ECO:0000256" key="2">
    <source>
        <dbReference type="ARBA" id="ARBA00022692"/>
    </source>
</evidence>
<accession>A0A446BFL4</accession>